<evidence type="ECO:0000259" key="2">
    <source>
        <dbReference type="Pfam" id="PF07589"/>
    </source>
</evidence>
<feature type="chain" id="PRO_5022660380" evidence="1">
    <location>
        <begin position="25"/>
        <end position="171"/>
    </location>
</feature>
<keyword evidence="1" id="KW-0732">Signal</keyword>
<sequence length="171" mass="18151">MVHTFKKLALVGFLSIAAVGAAQAQDFGPYTTSQSIDFIRLTAEADSVKTSGPSNVRGAYFDDTYQINLTQISDFSYSISEITAGNNAQYDVTFLNFGFFDANGDEVSTFTNLAAGTYFLTAGGKLAGSLGGDFNVSFNISPVAQVPEADTYAMLLAGLGLMGFVGRRKTK</sequence>
<proteinExistence type="predicted"/>
<gene>
    <name evidence="3" type="ORF">FIU01_06350</name>
</gene>
<protein>
    <submittedName>
        <fullName evidence="3">PEP-CTERM sorting domain-containing protein</fullName>
    </submittedName>
</protein>
<dbReference type="InterPro" id="IPR013424">
    <property type="entry name" value="Ice-binding_C"/>
</dbReference>
<dbReference type="EMBL" id="CP040946">
    <property type="protein sequence ID" value="QDC44175.1"/>
    <property type="molecule type" value="Genomic_DNA"/>
</dbReference>
<dbReference type="RefSeq" id="WP_140003507.1">
    <property type="nucleotide sequence ID" value="NZ_CP040946.1"/>
</dbReference>
<name>A0A5B8CTE0_9PROT</name>
<organism evidence="3 4">
    <name type="scientific">Methylophilus medardicus</name>
    <dbReference type="NCBI Taxonomy" id="2588534"/>
    <lineage>
        <taxon>Bacteria</taxon>
        <taxon>Pseudomonadati</taxon>
        <taxon>Pseudomonadota</taxon>
        <taxon>Betaproteobacteria</taxon>
        <taxon>Nitrosomonadales</taxon>
        <taxon>Methylophilaceae</taxon>
        <taxon>Methylophilus</taxon>
    </lineage>
</organism>
<dbReference type="NCBIfam" id="NF038126">
    <property type="entry name" value="PEP_CTERM_FxDxF"/>
    <property type="match status" value="1"/>
</dbReference>
<dbReference type="OrthoDB" id="8538373at2"/>
<keyword evidence="4" id="KW-1185">Reference proteome</keyword>
<dbReference type="Pfam" id="PF07589">
    <property type="entry name" value="PEP-CTERM"/>
    <property type="match status" value="1"/>
</dbReference>
<evidence type="ECO:0000313" key="3">
    <source>
        <dbReference type="EMBL" id="QDC44175.1"/>
    </source>
</evidence>
<feature type="domain" description="Ice-binding protein C-terminal" evidence="2">
    <location>
        <begin position="145"/>
        <end position="169"/>
    </location>
</feature>
<evidence type="ECO:0000256" key="1">
    <source>
        <dbReference type="SAM" id="SignalP"/>
    </source>
</evidence>
<dbReference type="AlphaFoldDB" id="A0A5B8CTE0"/>
<accession>A0A5B8CTE0</accession>
<reference evidence="4" key="1">
    <citation type="journal article" date="2019" name="ISME J.">
        <title>Evolution in action: habitat transition from sediment to the pelagial leads to genome streamlining in Methylophilaceae.</title>
        <authorList>
            <person name="Salcher M."/>
            <person name="Schaefle D."/>
            <person name="Kaspar M."/>
            <person name="Neuenschwander S.M."/>
            <person name="Ghai R."/>
        </authorList>
    </citation>
    <scope>NUCLEOTIDE SEQUENCE [LARGE SCALE GENOMIC DNA]</scope>
    <source>
        <strain evidence="4">MMS-M-51</strain>
    </source>
</reference>
<dbReference type="KEGG" id="mmec:FIU01_06350"/>
<evidence type="ECO:0000313" key="4">
    <source>
        <dbReference type="Proteomes" id="UP000311008"/>
    </source>
</evidence>
<feature type="signal peptide" evidence="1">
    <location>
        <begin position="1"/>
        <end position="24"/>
    </location>
</feature>
<dbReference type="Proteomes" id="UP000311008">
    <property type="component" value="Chromosome"/>
</dbReference>